<dbReference type="InterPro" id="IPR006015">
    <property type="entry name" value="Universal_stress_UspA"/>
</dbReference>
<dbReference type="Gene3D" id="3.40.50.620">
    <property type="entry name" value="HUPs"/>
    <property type="match status" value="2"/>
</dbReference>
<dbReference type="Proteomes" id="UP000324376">
    <property type="component" value="Unassembled WGS sequence"/>
</dbReference>
<dbReference type="InterPro" id="IPR006016">
    <property type="entry name" value="UspA"/>
</dbReference>
<accession>A0A5S5C548</accession>
<dbReference type="OrthoDB" id="9788959at2"/>
<dbReference type="PANTHER" id="PTHR46268">
    <property type="entry name" value="STRESS RESPONSE PROTEIN NHAX"/>
    <property type="match status" value="1"/>
</dbReference>
<protein>
    <submittedName>
        <fullName evidence="3">Nucleotide-binding universal stress UspA family protein</fullName>
    </submittedName>
</protein>
<dbReference type="Pfam" id="PF00582">
    <property type="entry name" value="Usp"/>
    <property type="match status" value="1"/>
</dbReference>
<dbReference type="PRINTS" id="PR01438">
    <property type="entry name" value="UNVRSLSTRESS"/>
</dbReference>
<evidence type="ECO:0000313" key="3">
    <source>
        <dbReference type="EMBL" id="TYP74259.1"/>
    </source>
</evidence>
<organism evidence="3 4">
    <name type="scientific">Aquimarina intermedia</name>
    <dbReference type="NCBI Taxonomy" id="350814"/>
    <lineage>
        <taxon>Bacteria</taxon>
        <taxon>Pseudomonadati</taxon>
        <taxon>Bacteroidota</taxon>
        <taxon>Flavobacteriia</taxon>
        <taxon>Flavobacteriales</taxon>
        <taxon>Flavobacteriaceae</taxon>
        <taxon>Aquimarina</taxon>
    </lineage>
</organism>
<dbReference type="PANTHER" id="PTHR46268:SF6">
    <property type="entry name" value="UNIVERSAL STRESS PROTEIN UP12"/>
    <property type="match status" value="1"/>
</dbReference>
<dbReference type="AlphaFoldDB" id="A0A5S5C548"/>
<keyword evidence="4" id="KW-1185">Reference proteome</keyword>
<comment type="caution">
    <text evidence="3">The sequence shown here is derived from an EMBL/GenBank/DDBJ whole genome shotgun (WGS) entry which is preliminary data.</text>
</comment>
<dbReference type="EMBL" id="VNHU01000004">
    <property type="protein sequence ID" value="TYP74259.1"/>
    <property type="molecule type" value="Genomic_DNA"/>
</dbReference>
<name>A0A5S5C548_9FLAO</name>
<evidence type="ECO:0000256" key="1">
    <source>
        <dbReference type="ARBA" id="ARBA00008791"/>
    </source>
</evidence>
<sequence>MKKIIVPTDFSDNALNALHYAVELFKYERCEFFIMHAYADEVYDNNSVISRELLDDYKASVLQTSENALAALLKKLAEISPNPRHTYKTLSRFGNLVDETNELVDEQNIDVVIMGTRGKTDDRKITFGSHTLQVLKYVKCPVLAIPSGYNYIRPKTILFPTDFRLPYKRRELKILHSLSKSYRSIIHCLYVSKFEKLAIRQEDNKAFLEEALSDNEIKFHTRDSDDLTTAINTCIDDYGAQMLVMINSRHSYLESILYQSTIDKIGLHLKVPFFVMQNLSR</sequence>
<feature type="domain" description="UspA" evidence="2">
    <location>
        <begin position="1"/>
        <end position="146"/>
    </location>
</feature>
<gene>
    <name evidence="3" type="ORF">BD809_10477</name>
</gene>
<evidence type="ECO:0000259" key="2">
    <source>
        <dbReference type="Pfam" id="PF00582"/>
    </source>
</evidence>
<dbReference type="RefSeq" id="WP_148782377.1">
    <property type="nucleotide sequence ID" value="NZ_VNHU01000004.1"/>
</dbReference>
<evidence type="ECO:0000313" key="4">
    <source>
        <dbReference type="Proteomes" id="UP000324376"/>
    </source>
</evidence>
<dbReference type="SUPFAM" id="SSF52402">
    <property type="entry name" value="Adenine nucleotide alpha hydrolases-like"/>
    <property type="match status" value="2"/>
</dbReference>
<reference evidence="3 4" key="1">
    <citation type="submission" date="2019-07" db="EMBL/GenBank/DDBJ databases">
        <title>Genomic Encyclopedia of Archaeal and Bacterial Type Strains, Phase II (KMG-II): from individual species to whole genera.</title>
        <authorList>
            <person name="Goeker M."/>
        </authorList>
    </citation>
    <scope>NUCLEOTIDE SEQUENCE [LARGE SCALE GENOMIC DNA]</scope>
    <source>
        <strain evidence="3 4">DSM 17527</strain>
    </source>
</reference>
<dbReference type="CDD" id="cd00293">
    <property type="entry name" value="USP-like"/>
    <property type="match status" value="1"/>
</dbReference>
<comment type="similarity">
    <text evidence="1">Belongs to the universal stress protein A family.</text>
</comment>
<dbReference type="InterPro" id="IPR014729">
    <property type="entry name" value="Rossmann-like_a/b/a_fold"/>
</dbReference>
<proteinExistence type="inferred from homology"/>